<evidence type="ECO:0000256" key="2">
    <source>
        <dbReference type="ARBA" id="ARBA00023125"/>
    </source>
</evidence>
<reference evidence="5 6" key="1">
    <citation type="submission" date="2020-07" db="EMBL/GenBank/DDBJ databases">
        <title>Whole genome sequence of Sphingobium yanoikuyae A3.</title>
        <authorList>
            <person name="Han S.-S."/>
        </authorList>
    </citation>
    <scope>NUCLEOTIDE SEQUENCE [LARGE SCALE GENOMIC DNA]</scope>
    <source>
        <strain evidence="5 6">A3</strain>
    </source>
</reference>
<dbReference type="RefSeq" id="WP_185704289.1">
    <property type="nucleotide sequence ID" value="NZ_CALUBW010000116.1"/>
</dbReference>
<protein>
    <submittedName>
        <fullName evidence="5">Helix-turn-helix transcriptional regulator</fullName>
    </submittedName>
</protein>
<keyword evidence="2" id="KW-0238">DNA-binding</keyword>
<dbReference type="GO" id="GO:0003700">
    <property type="term" value="F:DNA-binding transcription factor activity"/>
    <property type="evidence" value="ECO:0007669"/>
    <property type="project" value="TreeGrafter"/>
</dbReference>
<keyword evidence="3" id="KW-0804">Transcription</keyword>
<organism evidence="5 6">
    <name type="scientific">Sphingobium yanoikuyae</name>
    <name type="common">Sphingomonas yanoikuyae</name>
    <dbReference type="NCBI Taxonomy" id="13690"/>
    <lineage>
        <taxon>Bacteria</taxon>
        <taxon>Pseudomonadati</taxon>
        <taxon>Pseudomonadota</taxon>
        <taxon>Alphaproteobacteria</taxon>
        <taxon>Sphingomonadales</taxon>
        <taxon>Sphingomonadaceae</taxon>
        <taxon>Sphingobium</taxon>
    </lineage>
</organism>
<dbReference type="AlphaFoldDB" id="A0A9X7U6Z7"/>
<feature type="domain" description="HTH cro/C1-type" evidence="4">
    <location>
        <begin position="14"/>
        <end position="68"/>
    </location>
</feature>
<dbReference type="Proteomes" id="UP000515377">
    <property type="component" value="Chromosome"/>
</dbReference>
<sequence length="82" mass="8998">MVIDPDLIPLGEAVRRLRKARGLTQEGLSGLTDLHRNHIGGIERGERNITIKSTLALAHALQVRPADLLEGYALKAHKIEAE</sequence>
<dbReference type="EMBL" id="CP060122">
    <property type="protein sequence ID" value="QNG44841.1"/>
    <property type="molecule type" value="Genomic_DNA"/>
</dbReference>
<evidence type="ECO:0000259" key="4">
    <source>
        <dbReference type="PROSITE" id="PS50943"/>
    </source>
</evidence>
<dbReference type="PANTHER" id="PTHR46797:SF23">
    <property type="entry name" value="HTH-TYPE TRANSCRIPTIONAL REGULATOR SUTR"/>
    <property type="match status" value="1"/>
</dbReference>
<dbReference type="GO" id="GO:0003677">
    <property type="term" value="F:DNA binding"/>
    <property type="evidence" value="ECO:0007669"/>
    <property type="project" value="UniProtKB-KW"/>
</dbReference>
<dbReference type="Gene3D" id="1.10.260.40">
    <property type="entry name" value="lambda repressor-like DNA-binding domains"/>
    <property type="match status" value="1"/>
</dbReference>
<evidence type="ECO:0000313" key="6">
    <source>
        <dbReference type="Proteomes" id="UP000515377"/>
    </source>
</evidence>
<dbReference type="InterPro" id="IPR010982">
    <property type="entry name" value="Lambda_DNA-bd_dom_sf"/>
</dbReference>
<dbReference type="PROSITE" id="PS50943">
    <property type="entry name" value="HTH_CROC1"/>
    <property type="match status" value="1"/>
</dbReference>
<keyword evidence="1" id="KW-0805">Transcription regulation</keyword>
<dbReference type="PANTHER" id="PTHR46797">
    <property type="entry name" value="HTH-TYPE TRANSCRIPTIONAL REGULATOR"/>
    <property type="match status" value="1"/>
</dbReference>
<evidence type="ECO:0000256" key="1">
    <source>
        <dbReference type="ARBA" id="ARBA00023015"/>
    </source>
</evidence>
<name>A0A9X7U6Z7_SPHYA</name>
<evidence type="ECO:0000256" key="3">
    <source>
        <dbReference type="ARBA" id="ARBA00023163"/>
    </source>
</evidence>
<dbReference type="InterPro" id="IPR001387">
    <property type="entry name" value="Cro/C1-type_HTH"/>
</dbReference>
<dbReference type="CDD" id="cd00093">
    <property type="entry name" value="HTH_XRE"/>
    <property type="match status" value="1"/>
</dbReference>
<proteinExistence type="predicted"/>
<accession>A0A9X7U6Z7</accession>
<dbReference type="SMART" id="SM00530">
    <property type="entry name" value="HTH_XRE"/>
    <property type="match status" value="1"/>
</dbReference>
<dbReference type="InterPro" id="IPR050807">
    <property type="entry name" value="TransReg_Diox_bact_type"/>
</dbReference>
<dbReference type="Pfam" id="PF01381">
    <property type="entry name" value="HTH_3"/>
    <property type="match status" value="1"/>
</dbReference>
<evidence type="ECO:0000313" key="5">
    <source>
        <dbReference type="EMBL" id="QNG44841.1"/>
    </source>
</evidence>
<gene>
    <name evidence="5" type="ORF">H3V42_23830</name>
</gene>
<dbReference type="SUPFAM" id="SSF47413">
    <property type="entry name" value="lambda repressor-like DNA-binding domains"/>
    <property type="match status" value="1"/>
</dbReference>
<dbReference type="GO" id="GO:0005829">
    <property type="term" value="C:cytosol"/>
    <property type="evidence" value="ECO:0007669"/>
    <property type="project" value="TreeGrafter"/>
</dbReference>